<feature type="transmembrane region" description="Helical" evidence="5">
    <location>
        <begin position="411"/>
        <end position="429"/>
    </location>
</feature>
<evidence type="ECO:0000313" key="7">
    <source>
        <dbReference type="Proteomes" id="UP000799772"/>
    </source>
</evidence>
<proteinExistence type="predicted"/>
<comment type="caution">
    <text evidence="6">The sequence shown here is derived from an EMBL/GenBank/DDBJ whole genome shotgun (WGS) entry which is preliminary data.</text>
</comment>
<gene>
    <name evidence="6" type="ORF">NA57DRAFT_70124</name>
</gene>
<dbReference type="Gene3D" id="1.20.58.340">
    <property type="entry name" value="Magnesium transport protein CorA, transmembrane region"/>
    <property type="match status" value="1"/>
</dbReference>
<protein>
    <submittedName>
        <fullName evidence="6">Uncharacterized protein</fullName>
    </submittedName>
</protein>
<dbReference type="InterPro" id="IPR002523">
    <property type="entry name" value="MgTranspt_CorA/ZnTranspt_ZntB"/>
</dbReference>
<dbReference type="AlphaFoldDB" id="A0A9P4IPZ0"/>
<dbReference type="GO" id="GO:0016020">
    <property type="term" value="C:membrane"/>
    <property type="evidence" value="ECO:0007669"/>
    <property type="project" value="UniProtKB-SubCell"/>
</dbReference>
<evidence type="ECO:0000256" key="1">
    <source>
        <dbReference type="ARBA" id="ARBA00004141"/>
    </source>
</evidence>
<evidence type="ECO:0000256" key="2">
    <source>
        <dbReference type="ARBA" id="ARBA00022692"/>
    </source>
</evidence>
<keyword evidence="2 5" id="KW-0812">Transmembrane</keyword>
<dbReference type="Proteomes" id="UP000799772">
    <property type="component" value="Unassembled WGS sequence"/>
</dbReference>
<accession>A0A9P4IPZ0</accession>
<dbReference type="OrthoDB" id="3231000at2759"/>
<dbReference type="SUPFAM" id="SSF144083">
    <property type="entry name" value="Magnesium transport protein CorA, transmembrane region"/>
    <property type="match status" value="1"/>
</dbReference>
<name>A0A9P4IPZ0_9PEZI</name>
<sequence length="513" mass="57991">MNESYRHFAERQQKRNPSLETLLQFLATASSRTSTCRIISLDFYNDTLSPRQREIQVERLAHLLGDQGDGFVGRFVICEDLDPLIIEWLGTALQIDPMFFAAHIHHTSVGPGSDPPSLVTLSSILHAKEFVNLHFHRVIEFQDAPPNRRMFQTSIVPRKIMAVRVTGNKWLGLEQHCCSILRVSSQSIPWLYLILVDPPSTNAIAKGHRDKSCSSPTSVRIRPFQGGYEDFLPAQLPDQRDSDIGPGRHSMLDDIAYYWTRAPQLHFRRDSPTLLSACYIPLHLVASEWTQYIRLMSRSVKQFEYSVMGLPALLKDLSRLDSDLQALQSWRRRTITTMFKLHHVSKFIRTRCLAEPDSGVWTALADDFNELSANADTHGKRLEAMVPVVTSFIQVLDSRRALAETANISRVTYLALVFVPLTFASSLFSMEVDNAPGGRAFWMYFAVAVPLLILVLLIAWLHPLATFAVDLGQSWLPWLKMLRGNWKPRLHPGGHASGAAEQDDHLPGADLYA</sequence>
<comment type="subcellular location">
    <subcellularLocation>
        <location evidence="1">Membrane</location>
        <topology evidence="1">Multi-pass membrane protein</topology>
    </subcellularLocation>
</comment>
<reference evidence="6" key="1">
    <citation type="journal article" date="2020" name="Stud. Mycol.">
        <title>101 Dothideomycetes genomes: a test case for predicting lifestyles and emergence of pathogens.</title>
        <authorList>
            <person name="Haridas S."/>
            <person name="Albert R."/>
            <person name="Binder M."/>
            <person name="Bloem J."/>
            <person name="Labutti K."/>
            <person name="Salamov A."/>
            <person name="Andreopoulos B."/>
            <person name="Baker S."/>
            <person name="Barry K."/>
            <person name="Bills G."/>
            <person name="Bluhm B."/>
            <person name="Cannon C."/>
            <person name="Castanera R."/>
            <person name="Culley D."/>
            <person name="Daum C."/>
            <person name="Ezra D."/>
            <person name="Gonzalez J."/>
            <person name="Henrissat B."/>
            <person name="Kuo A."/>
            <person name="Liang C."/>
            <person name="Lipzen A."/>
            <person name="Lutzoni F."/>
            <person name="Magnuson J."/>
            <person name="Mondo S."/>
            <person name="Nolan M."/>
            <person name="Ohm R."/>
            <person name="Pangilinan J."/>
            <person name="Park H.-J."/>
            <person name="Ramirez L."/>
            <person name="Alfaro M."/>
            <person name="Sun H."/>
            <person name="Tritt A."/>
            <person name="Yoshinaga Y."/>
            <person name="Zwiers L.-H."/>
            <person name="Turgeon B."/>
            <person name="Goodwin S."/>
            <person name="Spatafora J."/>
            <person name="Crous P."/>
            <person name="Grigoriev I."/>
        </authorList>
    </citation>
    <scope>NUCLEOTIDE SEQUENCE</scope>
    <source>
        <strain evidence="6">CBS 133067</strain>
    </source>
</reference>
<evidence type="ECO:0000313" key="6">
    <source>
        <dbReference type="EMBL" id="KAF2103912.1"/>
    </source>
</evidence>
<keyword evidence="4 5" id="KW-0472">Membrane</keyword>
<evidence type="ECO:0000256" key="4">
    <source>
        <dbReference type="ARBA" id="ARBA00023136"/>
    </source>
</evidence>
<evidence type="ECO:0000256" key="3">
    <source>
        <dbReference type="ARBA" id="ARBA00022989"/>
    </source>
</evidence>
<dbReference type="Pfam" id="PF01544">
    <property type="entry name" value="CorA"/>
    <property type="match status" value="1"/>
</dbReference>
<evidence type="ECO:0000256" key="5">
    <source>
        <dbReference type="SAM" id="Phobius"/>
    </source>
</evidence>
<keyword evidence="7" id="KW-1185">Reference proteome</keyword>
<dbReference type="EMBL" id="ML978121">
    <property type="protein sequence ID" value="KAF2103912.1"/>
    <property type="molecule type" value="Genomic_DNA"/>
</dbReference>
<dbReference type="GO" id="GO:0046873">
    <property type="term" value="F:metal ion transmembrane transporter activity"/>
    <property type="evidence" value="ECO:0007669"/>
    <property type="project" value="InterPro"/>
</dbReference>
<keyword evidence="3 5" id="KW-1133">Transmembrane helix</keyword>
<feature type="transmembrane region" description="Helical" evidence="5">
    <location>
        <begin position="441"/>
        <end position="461"/>
    </location>
</feature>
<organism evidence="6 7">
    <name type="scientific">Rhizodiscina lignyota</name>
    <dbReference type="NCBI Taxonomy" id="1504668"/>
    <lineage>
        <taxon>Eukaryota</taxon>
        <taxon>Fungi</taxon>
        <taxon>Dikarya</taxon>
        <taxon>Ascomycota</taxon>
        <taxon>Pezizomycotina</taxon>
        <taxon>Dothideomycetes</taxon>
        <taxon>Pleosporomycetidae</taxon>
        <taxon>Aulographales</taxon>
        <taxon>Rhizodiscinaceae</taxon>
        <taxon>Rhizodiscina</taxon>
    </lineage>
</organism>
<dbReference type="InterPro" id="IPR045863">
    <property type="entry name" value="CorA_TM1_TM2"/>
</dbReference>